<dbReference type="AlphaFoldDB" id="A0A563DXE3"/>
<dbReference type="Pfam" id="PF01740">
    <property type="entry name" value="STAS"/>
    <property type="match status" value="1"/>
</dbReference>
<gene>
    <name evidence="4" type="ORF">FGL98_17860</name>
</gene>
<dbReference type="SUPFAM" id="SSF52091">
    <property type="entry name" value="SpoIIaa-like"/>
    <property type="match status" value="1"/>
</dbReference>
<dbReference type="OrthoDB" id="9793697at2"/>
<comment type="similarity">
    <text evidence="1 2">Belongs to the anti-sigma-factor antagonist family.</text>
</comment>
<dbReference type="PANTHER" id="PTHR33495">
    <property type="entry name" value="ANTI-SIGMA FACTOR ANTAGONIST TM_1081-RELATED-RELATED"/>
    <property type="match status" value="1"/>
</dbReference>
<evidence type="ECO:0000313" key="5">
    <source>
        <dbReference type="Proteomes" id="UP000320244"/>
    </source>
</evidence>
<dbReference type="Proteomes" id="UP000320244">
    <property type="component" value="Unassembled WGS sequence"/>
</dbReference>
<accession>A0A563DXE3</accession>
<evidence type="ECO:0000256" key="2">
    <source>
        <dbReference type="RuleBase" id="RU003749"/>
    </source>
</evidence>
<sequence length="113" mass="12284">MDVTITSRDDGELTIVEATGEVDVSSAMRFRDDLTRALADGKPNAIVDLTGVPFLDSTGLGVLVGRLKAMRINGGDMALVISDDRLLRNFKITGLDQVFRLHPTVDHALDSMR</sequence>
<protein>
    <recommendedName>
        <fullName evidence="2">Anti-sigma factor antagonist</fullName>
    </recommendedName>
</protein>
<dbReference type="InterPro" id="IPR003658">
    <property type="entry name" value="Anti-sigma_ant"/>
</dbReference>
<dbReference type="GO" id="GO:0043856">
    <property type="term" value="F:anti-sigma factor antagonist activity"/>
    <property type="evidence" value="ECO:0007669"/>
    <property type="project" value="InterPro"/>
</dbReference>
<comment type="caution">
    <text evidence="4">The sequence shown here is derived from an EMBL/GenBank/DDBJ whole genome shotgun (WGS) entry which is preliminary data.</text>
</comment>
<organism evidence="4 5">
    <name type="scientific">Leekyejoonella antrihumi</name>
    <dbReference type="NCBI Taxonomy" id="1660198"/>
    <lineage>
        <taxon>Bacteria</taxon>
        <taxon>Bacillati</taxon>
        <taxon>Actinomycetota</taxon>
        <taxon>Actinomycetes</taxon>
        <taxon>Micrococcales</taxon>
        <taxon>Dermacoccaceae</taxon>
        <taxon>Leekyejoonella</taxon>
    </lineage>
</organism>
<dbReference type="NCBIfam" id="TIGR00377">
    <property type="entry name" value="ant_ant_sig"/>
    <property type="match status" value="1"/>
</dbReference>
<dbReference type="InterPro" id="IPR002645">
    <property type="entry name" value="STAS_dom"/>
</dbReference>
<dbReference type="InterPro" id="IPR036513">
    <property type="entry name" value="STAS_dom_sf"/>
</dbReference>
<evidence type="ECO:0000259" key="3">
    <source>
        <dbReference type="PROSITE" id="PS50801"/>
    </source>
</evidence>
<feature type="domain" description="STAS" evidence="3">
    <location>
        <begin position="3"/>
        <end position="112"/>
    </location>
</feature>
<dbReference type="EMBL" id="VCQV01000029">
    <property type="protein sequence ID" value="TWP34354.1"/>
    <property type="molecule type" value="Genomic_DNA"/>
</dbReference>
<dbReference type="CDD" id="cd07043">
    <property type="entry name" value="STAS_anti-anti-sigma_factors"/>
    <property type="match status" value="1"/>
</dbReference>
<evidence type="ECO:0000313" key="4">
    <source>
        <dbReference type="EMBL" id="TWP34354.1"/>
    </source>
</evidence>
<dbReference type="Gene3D" id="3.30.750.24">
    <property type="entry name" value="STAS domain"/>
    <property type="match status" value="1"/>
</dbReference>
<reference evidence="4 5" key="2">
    <citation type="submission" date="2019-08" db="EMBL/GenBank/DDBJ databases">
        <title>Jejuicoccus antrihumi gen. nov., sp. nov., a new member of the family Dermacoccaceae isolated from a cave.</title>
        <authorList>
            <person name="Schumann P."/>
            <person name="Kim I.S."/>
        </authorList>
    </citation>
    <scope>NUCLEOTIDE SEQUENCE [LARGE SCALE GENOMIC DNA]</scope>
    <source>
        <strain evidence="4 5">C5-26</strain>
    </source>
</reference>
<proteinExistence type="inferred from homology"/>
<evidence type="ECO:0000256" key="1">
    <source>
        <dbReference type="ARBA" id="ARBA00009013"/>
    </source>
</evidence>
<reference evidence="4 5" key="1">
    <citation type="submission" date="2019-05" db="EMBL/GenBank/DDBJ databases">
        <authorList>
            <person name="Lee S.D."/>
        </authorList>
    </citation>
    <scope>NUCLEOTIDE SEQUENCE [LARGE SCALE GENOMIC DNA]</scope>
    <source>
        <strain evidence="4 5">C5-26</strain>
    </source>
</reference>
<dbReference type="PANTHER" id="PTHR33495:SF2">
    <property type="entry name" value="ANTI-SIGMA FACTOR ANTAGONIST TM_1081-RELATED"/>
    <property type="match status" value="1"/>
</dbReference>
<dbReference type="PROSITE" id="PS50801">
    <property type="entry name" value="STAS"/>
    <property type="match status" value="1"/>
</dbReference>
<keyword evidence="5" id="KW-1185">Reference proteome</keyword>
<name>A0A563DXE3_9MICO</name>